<organism evidence="1 2">
    <name type="scientific">Araneus ventricosus</name>
    <name type="common">Orbweaver spider</name>
    <name type="synonym">Epeira ventricosa</name>
    <dbReference type="NCBI Taxonomy" id="182803"/>
    <lineage>
        <taxon>Eukaryota</taxon>
        <taxon>Metazoa</taxon>
        <taxon>Ecdysozoa</taxon>
        <taxon>Arthropoda</taxon>
        <taxon>Chelicerata</taxon>
        <taxon>Arachnida</taxon>
        <taxon>Araneae</taxon>
        <taxon>Araneomorphae</taxon>
        <taxon>Entelegynae</taxon>
        <taxon>Araneoidea</taxon>
        <taxon>Araneidae</taxon>
        <taxon>Araneus</taxon>
    </lineage>
</organism>
<dbReference type="AlphaFoldDB" id="A0A4Y2FNI8"/>
<proteinExistence type="predicted"/>
<dbReference type="Proteomes" id="UP000499080">
    <property type="component" value="Unassembled WGS sequence"/>
</dbReference>
<protein>
    <submittedName>
        <fullName evidence="1">Uncharacterized protein</fullName>
    </submittedName>
</protein>
<sequence>MGLEVENDIAELQEDHRQKLTTEELLELHCASQQEVVEESLSEEEEAAFLGDFLRTVAHKCVSFRVKPEKAPSAMSTTAISCLQRYTSTYQFLNKSD</sequence>
<evidence type="ECO:0000313" key="2">
    <source>
        <dbReference type="Proteomes" id="UP000499080"/>
    </source>
</evidence>
<reference evidence="1 2" key="1">
    <citation type="journal article" date="2019" name="Sci. Rep.">
        <title>Orb-weaving spider Araneus ventricosus genome elucidates the spidroin gene catalogue.</title>
        <authorList>
            <person name="Kono N."/>
            <person name="Nakamura H."/>
            <person name="Ohtoshi R."/>
            <person name="Moran D.A.P."/>
            <person name="Shinohara A."/>
            <person name="Yoshida Y."/>
            <person name="Fujiwara M."/>
            <person name="Mori M."/>
            <person name="Tomita M."/>
            <person name="Arakawa K."/>
        </authorList>
    </citation>
    <scope>NUCLEOTIDE SEQUENCE [LARGE SCALE GENOMIC DNA]</scope>
</reference>
<comment type="caution">
    <text evidence="1">The sequence shown here is derived from an EMBL/GenBank/DDBJ whole genome shotgun (WGS) entry which is preliminary data.</text>
</comment>
<evidence type="ECO:0000313" key="1">
    <source>
        <dbReference type="EMBL" id="GBM41899.1"/>
    </source>
</evidence>
<accession>A0A4Y2FNI8</accession>
<gene>
    <name evidence="1" type="ORF">AVEN_13618_1</name>
</gene>
<dbReference type="EMBL" id="BGPR01000978">
    <property type="protein sequence ID" value="GBM41899.1"/>
    <property type="molecule type" value="Genomic_DNA"/>
</dbReference>
<keyword evidence="2" id="KW-1185">Reference proteome</keyword>
<name>A0A4Y2FNI8_ARAVE</name>